<sequence length="708" mass="80004">MITRRNNTTLFYATTFEAYPDNAKFEIWPVIVDVFQNWIVEKERRQRGNRTPSPARQIDFDISTALKWNQGMRLSAYSALTLRGAMASSLETWGSRKGTTSTKISSSVILGEIQKSLEPWVSNPSDDFMPLRSVRLSKSFAQGTMDIDAPSSSLTTRIMEGDRIPKHWAMDYSEQDSESWWRTWHTCVGITESSVGVYSVTVQVSYSIDPTYMRSDVKTPPRNVPICIRKLLDTEGIACISGEDPLDGNALFIDKCFYGQPYTFNQFYNDLTKPIRNVPLVAVTSDDDGAYPVNPDELARKLTGIAFVVALDKSNKELDKVLEGTFFDRGSRNYAYRPLRHSIQVYFPGLNMDDPRDAKRHYRFSSEWISRFSGSICESVASDVIAGSVRAFSQSDKVVACCQDIQNAIDKARRDELASRYREGQGKEERNAERIKLQAQYSKALDELARTQREKNASIEEIAQMSQLLDESMVTIEQKDQEIDDMSEYTSLLEKDIDSKEKKIASLKQELDSVWDIAHESEQLQWRVKSLTEQLQRKEPTSNDAYPLEKMVSLPSSVADALQLATEAFPKKIIALPEAVRSAQAHASGSANETWQILLGLATVLHPLCFSDNPEKDGSITDTYKRMTGYDLSLRESKATNDVPAYVRARRRTYEGRIIDITPHVKGRSGKRGETLRVHFAIDEKTERIVIGHCGAHLDTAGTKRKGF</sequence>
<name>C8WJ59_EGGLE</name>
<proteinExistence type="predicted"/>
<evidence type="ECO:0000256" key="1">
    <source>
        <dbReference type="SAM" id="Coils"/>
    </source>
</evidence>
<organism evidence="2 3">
    <name type="scientific">Eggerthella lenta (strain ATCC 25559 / DSM 2243 / CCUG 17323 / JCM 9979 / KCTC 3265 / NCTC 11813 / VPI 0255 / 1899 B)</name>
    <name type="common">Eubacterium lentum</name>
    <dbReference type="NCBI Taxonomy" id="479437"/>
    <lineage>
        <taxon>Bacteria</taxon>
        <taxon>Bacillati</taxon>
        <taxon>Actinomycetota</taxon>
        <taxon>Coriobacteriia</taxon>
        <taxon>Eggerthellales</taxon>
        <taxon>Eggerthellaceae</taxon>
        <taxon>Eggerthella</taxon>
    </lineage>
</organism>
<dbReference type="STRING" id="479437.Elen_0067"/>
<gene>
    <name evidence="2" type="ordered locus">Elen_0067</name>
</gene>
<dbReference type="RefSeq" id="WP_015759795.1">
    <property type="nucleotide sequence ID" value="NC_013204.1"/>
</dbReference>
<accession>C8WJ59</accession>
<dbReference type="KEGG" id="ele:Elen_0067"/>
<feature type="coiled-coil region" evidence="1">
    <location>
        <begin position="434"/>
        <end position="510"/>
    </location>
</feature>
<keyword evidence="1" id="KW-0175">Coiled coil</keyword>
<keyword evidence="3" id="KW-1185">Reference proteome</keyword>
<dbReference type="EMBL" id="CP001726">
    <property type="protein sequence ID" value="ACV54061.1"/>
    <property type="molecule type" value="Genomic_DNA"/>
</dbReference>
<dbReference type="PaxDb" id="479437-Elen_0067"/>
<dbReference type="OrthoDB" id="3175479at2"/>
<dbReference type="Proteomes" id="UP000001377">
    <property type="component" value="Chromosome"/>
</dbReference>
<dbReference type="HOGENOM" id="CLU_389680_0_0_11"/>
<protein>
    <submittedName>
        <fullName evidence="2">Uncharacterized protein</fullName>
    </submittedName>
</protein>
<evidence type="ECO:0000313" key="2">
    <source>
        <dbReference type="EMBL" id="ACV54061.1"/>
    </source>
</evidence>
<dbReference type="eggNOG" id="COG4372">
    <property type="taxonomic scope" value="Bacteria"/>
</dbReference>
<dbReference type="AlphaFoldDB" id="C8WJ59"/>
<reference evidence="2 3" key="1">
    <citation type="journal article" date="2009" name="Stand. Genomic Sci.">
        <title>Complete genome sequence of Eggerthella lenta type strain (IPP VPI 0255).</title>
        <authorList>
            <person name="Saunders E."/>
            <person name="Pukall R."/>
            <person name="Abt B."/>
            <person name="Lapidus A."/>
            <person name="Glavina Del Rio T."/>
            <person name="Copeland A."/>
            <person name="Tice H."/>
            <person name="Cheng J.F."/>
            <person name="Lucas S."/>
            <person name="Chen F."/>
            <person name="Nolan M."/>
            <person name="Bruce D."/>
            <person name="Goodwin L."/>
            <person name="Pitluck S."/>
            <person name="Ivanova N."/>
            <person name="Mavromatis K."/>
            <person name="Ovchinnikova G."/>
            <person name="Pati A."/>
            <person name="Chen A."/>
            <person name="Palaniappan K."/>
            <person name="Land M."/>
            <person name="Hauser L."/>
            <person name="Chang Y.J."/>
            <person name="Jeffries C.D."/>
            <person name="Chain P."/>
            <person name="Meincke L."/>
            <person name="Sims D."/>
            <person name="Brettin T."/>
            <person name="Detter J.C."/>
            <person name="Goker M."/>
            <person name="Bristow J."/>
            <person name="Eisen J.A."/>
            <person name="Markowitz V."/>
            <person name="Hugenholtz P."/>
            <person name="Kyrpides N.C."/>
            <person name="Klenk H.P."/>
            <person name="Han C."/>
        </authorList>
    </citation>
    <scope>NUCLEOTIDE SEQUENCE [LARGE SCALE GENOMIC DNA]</scope>
    <source>
        <strain evidence="3">ATCC 25559 / DSM 2243 / CCUG 17323 / JCM 9979 / KCTC 3265 / NCTC 11813 / VPI 0255 / 1899 B</strain>
    </source>
</reference>
<evidence type="ECO:0000313" key="3">
    <source>
        <dbReference type="Proteomes" id="UP000001377"/>
    </source>
</evidence>